<organism evidence="2 3">
    <name type="scientific">Puccinia striiformis f. sp. tritici PST-78</name>
    <dbReference type="NCBI Taxonomy" id="1165861"/>
    <lineage>
        <taxon>Eukaryota</taxon>
        <taxon>Fungi</taxon>
        <taxon>Dikarya</taxon>
        <taxon>Basidiomycota</taxon>
        <taxon>Pucciniomycotina</taxon>
        <taxon>Pucciniomycetes</taxon>
        <taxon>Pucciniales</taxon>
        <taxon>Pucciniaceae</taxon>
        <taxon>Puccinia</taxon>
    </lineage>
</organism>
<keyword evidence="1" id="KW-0472">Membrane</keyword>
<feature type="transmembrane region" description="Helical" evidence="1">
    <location>
        <begin position="235"/>
        <end position="257"/>
    </location>
</feature>
<keyword evidence="1" id="KW-1133">Transmembrane helix</keyword>
<keyword evidence="1" id="KW-0812">Transmembrane</keyword>
<protein>
    <submittedName>
        <fullName evidence="2">Uncharacterized protein</fullName>
    </submittedName>
</protein>
<reference evidence="3" key="1">
    <citation type="submission" date="2014-03" db="EMBL/GenBank/DDBJ databases">
        <title>The Genome Sequence of Puccinia striiformis f. sp. tritici PST-78.</title>
        <authorList>
            <consortium name="The Broad Institute Genome Sequencing Platform"/>
            <person name="Cuomo C."/>
            <person name="Hulbert S."/>
            <person name="Chen X."/>
            <person name="Walker B."/>
            <person name="Young S.K."/>
            <person name="Zeng Q."/>
            <person name="Gargeya S."/>
            <person name="Fitzgerald M."/>
            <person name="Haas B."/>
            <person name="Abouelleil A."/>
            <person name="Alvarado L."/>
            <person name="Arachchi H.M."/>
            <person name="Berlin A.M."/>
            <person name="Chapman S.B."/>
            <person name="Goldberg J."/>
            <person name="Griggs A."/>
            <person name="Gujja S."/>
            <person name="Hansen M."/>
            <person name="Howarth C."/>
            <person name="Imamovic A."/>
            <person name="Larimer J."/>
            <person name="McCowan C."/>
            <person name="Montmayeur A."/>
            <person name="Murphy C."/>
            <person name="Neiman D."/>
            <person name="Pearson M."/>
            <person name="Priest M."/>
            <person name="Roberts A."/>
            <person name="Saif S."/>
            <person name="Shea T."/>
            <person name="Sisk P."/>
            <person name="Sykes S."/>
            <person name="Wortman J."/>
            <person name="Nusbaum C."/>
            <person name="Birren B."/>
        </authorList>
    </citation>
    <scope>NUCLEOTIDE SEQUENCE [LARGE SCALE GENOMIC DNA]</scope>
    <source>
        <strain evidence="3">race PST-78</strain>
    </source>
</reference>
<gene>
    <name evidence="2" type="ORF">PSTG_08049</name>
</gene>
<name>A0A0L0VHC4_9BASI</name>
<accession>A0A0L0VHC4</accession>
<evidence type="ECO:0000313" key="2">
    <source>
        <dbReference type="EMBL" id="KNE98680.1"/>
    </source>
</evidence>
<evidence type="ECO:0000256" key="1">
    <source>
        <dbReference type="SAM" id="Phobius"/>
    </source>
</evidence>
<proteinExistence type="predicted"/>
<evidence type="ECO:0000313" key="3">
    <source>
        <dbReference type="Proteomes" id="UP000054564"/>
    </source>
</evidence>
<dbReference type="Proteomes" id="UP000054564">
    <property type="component" value="Unassembled WGS sequence"/>
</dbReference>
<dbReference type="AlphaFoldDB" id="A0A0L0VHC4"/>
<keyword evidence="3" id="KW-1185">Reference proteome</keyword>
<dbReference type="EMBL" id="AJIL01000054">
    <property type="protein sequence ID" value="KNE98680.1"/>
    <property type="molecule type" value="Genomic_DNA"/>
</dbReference>
<sequence length="262" mass="29161">MDGRRGVQWMLWGSEIHWMLSKSILWIIRTKDIHRMLWYVSIGCFHPSDAFARKHPMDIVFTKNLGPGQVFSWTCHLSFDHLKCIFSFTIWRVSSPLPRVVDQPSTPPLAPPQWQRAATVHGEGWMVGSTSGSGSGYELGFLIRLLQDHQLEDGGSEAASSISSWLSNSCVETLSHLPPRRKLGGVTIIHPAFAQSTEEGECDGAAGTYQPTAEELTCYMGVLLRKTRKHLLTKVVISGMLLPITLAIDVIAVPFSFEINNS</sequence>
<comment type="caution">
    <text evidence="2">The sequence shown here is derived from an EMBL/GenBank/DDBJ whole genome shotgun (WGS) entry which is preliminary data.</text>
</comment>